<dbReference type="EMBL" id="FNLL01000003">
    <property type="protein sequence ID" value="SDT99901.1"/>
    <property type="molecule type" value="Genomic_DNA"/>
</dbReference>
<organism evidence="1 2">
    <name type="scientific">Desulfobacula phenolica</name>
    <dbReference type="NCBI Taxonomy" id="90732"/>
    <lineage>
        <taxon>Bacteria</taxon>
        <taxon>Pseudomonadati</taxon>
        <taxon>Thermodesulfobacteriota</taxon>
        <taxon>Desulfobacteria</taxon>
        <taxon>Desulfobacterales</taxon>
        <taxon>Desulfobacteraceae</taxon>
        <taxon>Desulfobacula</taxon>
    </lineage>
</organism>
<protein>
    <recommendedName>
        <fullName evidence="3">DUF5666 domain-containing protein</fullName>
    </recommendedName>
</protein>
<keyword evidence="2" id="KW-1185">Reference proteome</keyword>
<proteinExistence type="predicted"/>
<name>A0A1H2EXW1_9BACT</name>
<evidence type="ECO:0008006" key="3">
    <source>
        <dbReference type="Google" id="ProtNLM"/>
    </source>
</evidence>
<gene>
    <name evidence="1" type="ORF">SAMN04487931_103423</name>
</gene>
<accession>A0A1H2EXW1</accession>
<dbReference type="Proteomes" id="UP000199608">
    <property type="component" value="Unassembled WGS sequence"/>
</dbReference>
<reference evidence="2" key="1">
    <citation type="submission" date="2016-10" db="EMBL/GenBank/DDBJ databases">
        <authorList>
            <person name="Varghese N."/>
            <person name="Submissions S."/>
        </authorList>
    </citation>
    <scope>NUCLEOTIDE SEQUENCE [LARGE SCALE GENOMIC DNA]</scope>
    <source>
        <strain evidence="2">DSM 3384</strain>
    </source>
</reference>
<dbReference type="RefSeq" id="WP_092232086.1">
    <property type="nucleotide sequence ID" value="NZ_FNLL01000003.1"/>
</dbReference>
<evidence type="ECO:0000313" key="2">
    <source>
        <dbReference type="Proteomes" id="UP000199608"/>
    </source>
</evidence>
<sequence>MTFKKSTHNYLYILTILLFGIFTSTLTAKVFVVTEIVSGQVVSITKENTIKMDDGFLYYPGKKNMVLSIKPGEYISIRYYIDGNDERKYIECTPGKNSLKATPVPERTTKPKNML</sequence>
<dbReference type="AlphaFoldDB" id="A0A1H2EXW1"/>
<evidence type="ECO:0000313" key="1">
    <source>
        <dbReference type="EMBL" id="SDT99901.1"/>
    </source>
</evidence>